<evidence type="ECO:0000259" key="5">
    <source>
        <dbReference type="Pfam" id="PF14544"/>
    </source>
</evidence>
<dbReference type="Gene3D" id="1.10.10.10">
    <property type="entry name" value="Winged helix-like DNA-binding domain superfamily/Winged helix DNA-binding domain"/>
    <property type="match status" value="1"/>
</dbReference>
<feature type="domain" description="CggR N-terminal DNA binding" evidence="6">
    <location>
        <begin position="30"/>
        <end position="92"/>
    </location>
</feature>
<protein>
    <submittedName>
        <fullName evidence="7">Winged helix-turn-helix domain-containing protein</fullName>
    </submittedName>
</protein>
<dbReference type="Proteomes" id="UP000470772">
    <property type="component" value="Unassembled WGS sequence"/>
</dbReference>
<dbReference type="InterPro" id="IPR004115">
    <property type="entry name" value="GAD-like_sf"/>
</dbReference>
<dbReference type="GO" id="GO:0004812">
    <property type="term" value="F:aminoacyl-tRNA ligase activity"/>
    <property type="evidence" value="ECO:0007669"/>
    <property type="project" value="InterPro"/>
</dbReference>
<keyword evidence="3" id="KW-0067">ATP-binding</keyword>
<dbReference type="InterPro" id="IPR048715">
    <property type="entry name" value="CggR_N"/>
</dbReference>
<evidence type="ECO:0000256" key="4">
    <source>
        <dbReference type="ARBA" id="ARBA00022917"/>
    </source>
</evidence>
<gene>
    <name evidence="7" type="ORF">GC250_00425</name>
</gene>
<accession>A0A6A9QQ77</accession>
<dbReference type="InterPro" id="IPR036390">
    <property type="entry name" value="WH_DNA-bd_sf"/>
</dbReference>
<proteinExistence type="predicted"/>
<organism evidence="7 8">
    <name type="scientific">Sulfuracidifex metallicus DSM 6482 = JCM 9184</name>
    <dbReference type="NCBI Taxonomy" id="523847"/>
    <lineage>
        <taxon>Archaea</taxon>
        <taxon>Thermoproteota</taxon>
        <taxon>Thermoprotei</taxon>
        <taxon>Sulfolobales</taxon>
        <taxon>Sulfolobaceae</taxon>
        <taxon>Sulfuracidifex</taxon>
    </lineage>
</organism>
<dbReference type="AlphaFoldDB" id="A0A6A9QQ77"/>
<evidence type="ECO:0000256" key="2">
    <source>
        <dbReference type="ARBA" id="ARBA00022741"/>
    </source>
</evidence>
<dbReference type="SUPFAM" id="SSF46785">
    <property type="entry name" value="Winged helix' DNA-binding domain"/>
    <property type="match status" value="1"/>
</dbReference>
<evidence type="ECO:0000259" key="6">
    <source>
        <dbReference type="Pfam" id="PF21715"/>
    </source>
</evidence>
<evidence type="ECO:0000256" key="3">
    <source>
        <dbReference type="ARBA" id="ARBA00022840"/>
    </source>
</evidence>
<dbReference type="Pfam" id="PF21715">
    <property type="entry name" value="CggR_N"/>
    <property type="match status" value="1"/>
</dbReference>
<dbReference type="GO" id="GO:0006412">
    <property type="term" value="P:translation"/>
    <property type="evidence" value="ECO:0007669"/>
    <property type="project" value="UniProtKB-KW"/>
</dbReference>
<dbReference type="InterPro" id="IPR036388">
    <property type="entry name" value="WH-like_DNA-bd_sf"/>
</dbReference>
<dbReference type="InterPro" id="IPR029349">
    <property type="entry name" value="DUF4443"/>
</dbReference>
<dbReference type="GO" id="GO:0005524">
    <property type="term" value="F:ATP binding"/>
    <property type="evidence" value="ECO:0007669"/>
    <property type="project" value="UniProtKB-KW"/>
</dbReference>
<comment type="caution">
    <text evidence="7">The sequence shown here is derived from an EMBL/GenBank/DDBJ whole genome shotgun (WGS) entry which is preliminary data.</text>
</comment>
<dbReference type="Gene3D" id="3.30.1360.30">
    <property type="entry name" value="GAD-like domain"/>
    <property type="match status" value="1"/>
</dbReference>
<dbReference type="Pfam" id="PF14544">
    <property type="entry name" value="DUF4443"/>
    <property type="match status" value="1"/>
</dbReference>
<dbReference type="SUPFAM" id="SSF55261">
    <property type="entry name" value="GAD domain-like"/>
    <property type="match status" value="1"/>
</dbReference>
<keyword evidence="8" id="KW-1185">Reference proteome</keyword>
<feature type="domain" description="DUF4443" evidence="5">
    <location>
        <begin position="107"/>
        <end position="198"/>
    </location>
</feature>
<dbReference type="EMBL" id="WGGD01000005">
    <property type="protein sequence ID" value="MUN27963.1"/>
    <property type="molecule type" value="Genomic_DNA"/>
</dbReference>
<evidence type="ECO:0000313" key="7">
    <source>
        <dbReference type="EMBL" id="MUN27963.1"/>
    </source>
</evidence>
<sequence>MDIPSIISEITSTKQGNAPKYDEGHVILTLLAIKKSQPIGRISLMRDVGLKEASMKTLIKRLKEAGLVETDKIGGTTLTEKGDMILREMETLVSYRPSMLSSIKWNAYGILVKGGNSLLNQRGILELRDLIIRQGAERVLIATFLNGRIELPPKTDEMAMGNLIQEIREAFPEAKDGDLALFITPPDLRLALKISLKVLPNVQHAS</sequence>
<dbReference type="GO" id="GO:0005737">
    <property type="term" value="C:cytoplasm"/>
    <property type="evidence" value="ECO:0007669"/>
    <property type="project" value="InterPro"/>
</dbReference>
<evidence type="ECO:0000313" key="8">
    <source>
        <dbReference type="Proteomes" id="UP000470772"/>
    </source>
</evidence>
<reference evidence="7 8" key="1">
    <citation type="submission" date="2019-10" db="EMBL/GenBank/DDBJ databases">
        <title>Sequencing and Assembly of Multiple Reported Metal-Biooxidizing Members of the Extremely Thermoacidophilic Archaeal Family Sulfolobaceae.</title>
        <authorList>
            <person name="Counts J.A."/>
            <person name="Kelly R.M."/>
        </authorList>
    </citation>
    <scope>NUCLEOTIDE SEQUENCE [LARGE SCALE GENOMIC DNA]</scope>
    <source>
        <strain evidence="7 8">DSM 6482</strain>
    </source>
</reference>
<keyword evidence="1" id="KW-0436">Ligase</keyword>
<keyword evidence="2" id="KW-0547">Nucleotide-binding</keyword>
<dbReference type="RefSeq" id="WP_156016045.1">
    <property type="nucleotide sequence ID" value="NZ_WGGD01000005.1"/>
</dbReference>
<evidence type="ECO:0000256" key="1">
    <source>
        <dbReference type="ARBA" id="ARBA00022598"/>
    </source>
</evidence>
<name>A0A6A9QQ77_SULME</name>
<keyword evidence="4" id="KW-0648">Protein biosynthesis</keyword>